<organism evidence="2 3">
    <name type="scientific">Nakamurella leprariae</name>
    <dbReference type="NCBI Taxonomy" id="2803911"/>
    <lineage>
        <taxon>Bacteria</taxon>
        <taxon>Bacillati</taxon>
        <taxon>Actinomycetota</taxon>
        <taxon>Actinomycetes</taxon>
        <taxon>Nakamurellales</taxon>
        <taxon>Nakamurellaceae</taxon>
        <taxon>Nakamurella</taxon>
    </lineage>
</organism>
<feature type="compositionally biased region" description="Basic and acidic residues" evidence="1">
    <location>
        <begin position="7"/>
        <end position="20"/>
    </location>
</feature>
<accession>A0A938Y8Y3</accession>
<dbReference type="SUPFAM" id="SSF81301">
    <property type="entry name" value="Nucleotidyltransferase"/>
    <property type="match status" value="1"/>
</dbReference>
<dbReference type="EMBL" id="JAERWK010000003">
    <property type="protein sequence ID" value="MBM9466157.1"/>
    <property type="molecule type" value="Genomic_DNA"/>
</dbReference>
<dbReference type="InterPro" id="IPR019646">
    <property type="entry name" value="Aminoglyc_AdlTrfase"/>
</dbReference>
<dbReference type="RefSeq" id="WP_205259111.1">
    <property type="nucleotide sequence ID" value="NZ_JAERWK010000003.1"/>
</dbReference>
<dbReference type="InterPro" id="IPR043519">
    <property type="entry name" value="NT_sf"/>
</dbReference>
<evidence type="ECO:0000256" key="1">
    <source>
        <dbReference type="SAM" id="MobiDB-lite"/>
    </source>
</evidence>
<keyword evidence="3" id="KW-1185">Reference proteome</keyword>
<dbReference type="Proteomes" id="UP000663792">
    <property type="component" value="Unassembled WGS sequence"/>
</dbReference>
<evidence type="ECO:0000313" key="2">
    <source>
        <dbReference type="EMBL" id="MBM9466157.1"/>
    </source>
</evidence>
<dbReference type="Gene3D" id="3.30.460.40">
    <property type="match status" value="1"/>
</dbReference>
<protein>
    <recommendedName>
        <fullName evidence="4">Amino acid transporter</fullName>
    </recommendedName>
</protein>
<dbReference type="AlphaFoldDB" id="A0A938Y8Y3"/>
<evidence type="ECO:0008006" key="4">
    <source>
        <dbReference type="Google" id="ProtNLM"/>
    </source>
</evidence>
<sequence>MSSDGTAQRRADHAGPAADQDHRLTAEDVVELVGWWQRADVRFWLDGGWGVDALLGRQSRPHTDIDVVVEHQDLAAFAQVMVEHGFRRVGDDDAFTHRLCDGTGRRVVVALVDLEVPVLQEPDGTRVYGGNGLAYEEGSLAGTGTVLGVTVPCTTPEFQIRARTDAARVDLGRLARVDPTGAVDRSERAEAVSAASRSDIALLATRFGLALPTGL</sequence>
<comment type="caution">
    <text evidence="2">The sequence shown here is derived from an EMBL/GenBank/DDBJ whole genome shotgun (WGS) entry which is preliminary data.</text>
</comment>
<proteinExistence type="predicted"/>
<evidence type="ECO:0000313" key="3">
    <source>
        <dbReference type="Proteomes" id="UP000663792"/>
    </source>
</evidence>
<dbReference type="Pfam" id="PF10706">
    <property type="entry name" value="Aminoglyc_resit"/>
    <property type="match status" value="1"/>
</dbReference>
<gene>
    <name evidence="2" type="ORF">JL106_02535</name>
</gene>
<reference evidence="2" key="1">
    <citation type="submission" date="2021-01" db="EMBL/GenBank/DDBJ databases">
        <title>YIM 132084 draft genome.</title>
        <authorList>
            <person name="An D."/>
        </authorList>
    </citation>
    <scope>NUCLEOTIDE SEQUENCE</scope>
    <source>
        <strain evidence="2">YIM 132084</strain>
    </source>
</reference>
<name>A0A938Y8Y3_9ACTN</name>
<feature type="region of interest" description="Disordered" evidence="1">
    <location>
        <begin position="1"/>
        <end position="20"/>
    </location>
</feature>